<organism evidence="4 5">
    <name type="scientific">Bifidobacterium crudilactis</name>
    <dbReference type="NCBI Taxonomy" id="327277"/>
    <lineage>
        <taxon>Bacteria</taxon>
        <taxon>Bacillati</taxon>
        <taxon>Actinomycetota</taxon>
        <taxon>Actinomycetes</taxon>
        <taxon>Bifidobacteriales</taxon>
        <taxon>Bifidobacteriaceae</taxon>
        <taxon>Bifidobacterium</taxon>
    </lineage>
</organism>
<reference evidence="4" key="1">
    <citation type="journal article" date="2020" name="Biotechnol. Biofuels">
        <title>New insights from the biogas microbiome by comprehensive genome-resolved metagenomics of nearly 1600 species originating from multiple anaerobic digesters.</title>
        <authorList>
            <person name="Campanaro S."/>
            <person name="Treu L."/>
            <person name="Rodriguez-R L.M."/>
            <person name="Kovalovszki A."/>
            <person name="Ziels R.M."/>
            <person name="Maus I."/>
            <person name="Zhu X."/>
            <person name="Kougias P.G."/>
            <person name="Basile A."/>
            <person name="Luo G."/>
            <person name="Schluter A."/>
            <person name="Konstantinidis K.T."/>
            <person name="Angelidaki I."/>
        </authorList>
    </citation>
    <scope>NUCLEOTIDE SEQUENCE</scope>
    <source>
        <strain evidence="4">AS01afH2WH_6</strain>
    </source>
</reference>
<dbReference type="InterPro" id="IPR051159">
    <property type="entry name" value="Hexapeptide_acetyltransf"/>
</dbReference>
<dbReference type="GO" id="GO:0008374">
    <property type="term" value="F:O-acyltransferase activity"/>
    <property type="evidence" value="ECO:0007669"/>
    <property type="project" value="TreeGrafter"/>
</dbReference>
<dbReference type="PANTHER" id="PTHR23416:SF23">
    <property type="entry name" value="ACETYLTRANSFERASE C18B11.09C-RELATED"/>
    <property type="match status" value="1"/>
</dbReference>
<dbReference type="Proteomes" id="UP000767327">
    <property type="component" value="Unassembled WGS sequence"/>
</dbReference>
<evidence type="ECO:0000313" key="4">
    <source>
        <dbReference type="EMBL" id="NLT79385.1"/>
    </source>
</evidence>
<protein>
    <submittedName>
        <fullName evidence="4">Sugar O-acetyltransferase</fullName>
    </submittedName>
</protein>
<dbReference type="Pfam" id="PF00132">
    <property type="entry name" value="Hexapep"/>
    <property type="match status" value="1"/>
</dbReference>
<comment type="similarity">
    <text evidence="1">Belongs to the transferase hexapeptide repeat family.</text>
</comment>
<evidence type="ECO:0000256" key="1">
    <source>
        <dbReference type="ARBA" id="ARBA00007274"/>
    </source>
</evidence>
<dbReference type="AlphaFoldDB" id="A0A971IC00"/>
<dbReference type="EMBL" id="JAAXZR010000016">
    <property type="protein sequence ID" value="NLT79385.1"/>
    <property type="molecule type" value="Genomic_DNA"/>
</dbReference>
<dbReference type="RefSeq" id="WP_273173178.1">
    <property type="nucleotide sequence ID" value="NZ_JAAXZR010000016.1"/>
</dbReference>
<keyword evidence="3" id="KW-0677">Repeat</keyword>
<evidence type="ECO:0000256" key="3">
    <source>
        <dbReference type="ARBA" id="ARBA00022737"/>
    </source>
</evidence>
<dbReference type="InterPro" id="IPR001451">
    <property type="entry name" value="Hexapep"/>
</dbReference>
<accession>A0A971IC00</accession>
<dbReference type="PANTHER" id="PTHR23416">
    <property type="entry name" value="SIALIC ACID SYNTHASE-RELATED"/>
    <property type="match status" value="1"/>
</dbReference>
<dbReference type="SUPFAM" id="SSF51161">
    <property type="entry name" value="Trimeric LpxA-like enzymes"/>
    <property type="match status" value="1"/>
</dbReference>
<keyword evidence="2" id="KW-0808">Transferase</keyword>
<comment type="caution">
    <text evidence="4">The sequence shown here is derived from an EMBL/GenBank/DDBJ whole genome shotgun (WGS) entry which is preliminary data.</text>
</comment>
<name>A0A971IC00_9BIFI</name>
<dbReference type="Gene3D" id="2.160.10.10">
    <property type="entry name" value="Hexapeptide repeat proteins"/>
    <property type="match status" value="1"/>
</dbReference>
<dbReference type="InterPro" id="IPR011004">
    <property type="entry name" value="Trimer_LpxA-like_sf"/>
</dbReference>
<gene>
    <name evidence="4" type="ORF">GXW98_03750</name>
</gene>
<proteinExistence type="inferred from homology"/>
<dbReference type="InterPro" id="IPR018357">
    <property type="entry name" value="Hexapep_transf_CS"/>
</dbReference>
<sequence length="185" mass="19862">MQQVLSSDIRNQQITTDDPVYTEIHEFAAKNFKQIDVLNTAVHTADEVRAIVSNIIGEDVDPSTTLLPPVLMDFGYHLSLGKDVFINRGVVLVDLGGITIEDHVLIGPHAALLTVNHPLDPKHRRGLIVKAITIKRNAWIGANATILQGVTVGENSVVAAGATVTRDVPDNTVVAGVPAKVIKTI</sequence>
<evidence type="ECO:0000313" key="5">
    <source>
        <dbReference type="Proteomes" id="UP000767327"/>
    </source>
</evidence>
<evidence type="ECO:0000256" key="2">
    <source>
        <dbReference type="ARBA" id="ARBA00022679"/>
    </source>
</evidence>
<reference evidence="4" key="2">
    <citation type="submission" date="2020-01" db="EMBL/GenBank/DDBJ databases">
        <authorList>
            <person name="Campanaro S."/>
        </authorList>
    </citation>
    <scope>NUCLEOTIDE SEQUENCE</scope>
    <source>
        <strain evidence="4">AS01afH2WH_6</strain>
    </source>
</reference>
<dbReference type="PROSITE" id="PS00101">
    <property type="entry name" value="HEXAPEP_TRANSFERASES"/>
    <property type="match status" value="1"/>
</dbReference>